<evidence type="ECO:0000313" key="1">
    <source>
        <dbReference type="EMBL" id="SFF22328.1"/>
    </source>
</evidence>
<proteinExistence type="predicted"/>
<name>A0A1I2GYJ4_9BACT</name>
<reference evidence="1 2" key="1">
    <citation type="submission" date="2016-10" db="EMBL/GenBank/DDBJ databases">
        <authorList>
            <person name="de Groot N.N."/>
        </authorList>
    </citation>
    <scope>NUCLEOTIDE SEQUENCE [LARGE SCALE GENOMIC DNA]</scope>
    <source>
        <strain evidence="1 2">DSM 26130</strain>
    </source>
</reference>
<dbReference type="STRING" id="662367.SAMN05216167_13632"/>
<gene>
    <name evidence="1" type="ORF">SAMN05216167_13632</name>
</gene>
<dbReference type="AlphaFoldDB" id="A0A1I2GYJ4"/>
<dbReference type="EMBL" id="FOLQ01000036">
    <property type="protein sequence ID" value="SFF22328.1"/>
    <property type="molecule type" value="Genomic_DNA"/>
</dbReference>
<keyword evidence="2" id="KW-1185">Reference proteome</keyword>
<organism evidence="1 2">
    <name type="scientific">Spirosoma endophyticum</name>
    <dbReference type="NCBI Taxonomy" id="662367"/>
    <lineage>
        <taxon>Bacteria</taxon>
        <taxon>Pseudomonadati</taxon>
        <taxon>Bacteroidota</taxon>
        <taxon>Cytophagia</taxon>
        <taxon>Cytophagales</taxon>
        <taxon>Cytophagaceae</taxon>
        <taxon>Spirosoma</taxon>
    </lineage>
</organism>
<sequence length="314" mass="36479">MTEVFKPHIDDLSVANKVSRLSDDALDDEIDQYLVNEFNCEFHNKFSLYLIEASINMPEAIFFDLFTTTYEFFSSNYKKPIACINKFKSILKNYLSLPQQILLLDTLQDCFETDGAWNNRDHPQLLVIIHHLQIEQVYALKEYLAIVSEKKESISLRDSLFSNYLYEKRIITKDEREAILNYKEISDDTLILSESIKEQLVEPVNSLLKYFTSEGRKVLPYILEKYQDVKPRNGLTALIIALESFGRLLNIKVTERGKQMTFHEALTENLGKIGTIAALNMSLSDYQNTTDERKKDQIKQIKKEIEAILHTVNQ</sequence>
<evidence type="ECO:0000313" key="2">
    <source>
        <dbReference type="Proteomes" id="UP000198598"/>
    </source>
</evidence>
<accession>A0A1I2GYJ4</accession>
<dbReference type="Proteomes" id="UP000198598">
    <property type="component" value="Unassembled WGS sequence"/>
</dbReference>
<protein>
    <submittedName>
        <fullName evidence="1">Uncharacterized protein</fullName>
    </submittedName>
</protein>
<dbReference type="RefSeq" id="WP_093834630.1">
    <property type="nucleotide sequence ID" value="NZ_FOLQ01000036.1"/>
</dbReference>